<evidence type="ECO:0000313" key="4">
    <source>
        <dbReference type="Proteomes" id="UP000197019"/>
    </source>
</evidence>
<dbReference type="AlphaFoldDB" id="A0A1Z4BWS1"/>
<dbReference type="EMBL" id="CP022129">
    <property type="protein sequence ID" value="ASF45693.1"/>
    <property type="molecule type" value="Genomic_DNA"/>
</dbReference>
<dbReference type="GO" id="GO:0016020">
    <property type="term" value="C:membrane"/>
    <property type="evidence" value="ECO:0007669"/>
    <property type="project" value="TreeGrafter"/>
</dbReference>
<dbReference type="Pfam" id="PF01757">
    <property type="entry name" value="Acyl_transf_3"/>
    <property type="match status" value="1"/>
</dbReference>
<dbReference type="RefSeq" id="WP_088618569.1">
    <property type="nucleotide sequence ID" value="NZ_CP022129.1"/>
</dbReference>
<dbReference type="InterPro" id="IPR002656">
    <property type="entry name" value="Acyl_transf_3_dom"/>
</dbReference>
<reference evidence="3 4" key="1">
    <citation type="submission" date="2017-06" db="EMBL/GenBank/DDBJ databases">
        <title>Genome Sequencing of the methanotroph Methylovulum psychrotolerants str. HV10-M2 isolated from a high-altitude environment.</title>
        <authorList>
            <person name="Mateos-Rivera A."/>
        </authorList>
    </citation>
    <scope>NUCLEOTIDE SEQUENCE [LARGE SCALE GENOMIC DNA]</scope>
    <source>
        <strain evidence="3 4">HV10_M2</strain>
    </source>
</reference>
<dbReference type="Proteomes" id="UP000197019">
    <property type="component" value="Chromosome"/>
</dbReference>
<dbReference type="KEGG" id="mpsy:CEK71_06180"/>
<feature type="transmembrane region" description="Helical" evidence="1">
    <location>
        <begin position="322"/>
        <end position="343"/>
    </location>
</feature>
<name>A0A1Z4BWS1_9GAMM</name>
<feature type="transmembrane region" description="Helical" evidence="1">
    <location>
        <begin position="259"/>
        <end position="277"/>
    </location>
</feature>
<evidence type="ECO:0000313" key="3">
    <source>
        <dbReference type="EMBL" id="ASF45693.1"/>
    </source>
</evidence>
<feature type="transmembrane region" description="Helical" evidence="1">
    <location>
        <begin position="131"/>
        <end position="159"/>
    </location>
</feature>
<gene>
    <name evidence="3" type="ORF">CEK71_06180</name>
</gene>
<feature type="transmembrane region" description="Helical" evidence="1">
    <location>
        <begin position="166"/>
        <end position="186"/>
    </location>
</feature>
<proteinExistence type="predicted"/>
<protein>
    <recommendedName>
        <fullName evidence="2">Acyltransferase 3 domain-containing protein</fullName>
    </recommendedName>
</protein>
<dbReference type="OrthoDB" id="5573943at2"/>
<keyword evidence="4" id="KW-1185">Reference proteome</keyword>
<dbReference type="PANTHER" id="PTHR23028">
    <property type="entry name" value="ACETYLTRANSFERASE"/>
    <property type="match status" value="1"/>
</dbReference>
<keyword evidence="1" id="KW-0472">Membrane</keyword>
<dbReference type="GO" id="GO:0016747">
    <property type="term" value="F:acyltransferase activity, transferring groups other than amino-acyl groups"/>
    <property type="evidence" value="ECO:0007669"/>
    <property type="project" value="InterPro"/>
</dbReference>
<feature type="transmembrane region" description="Helical" evidence="1">
    <location>
        <begin position="198"/>
        <end position="223"/>
    </location>
</feature>
<sequence length="355" mass="40373">MDNVNTFTIRPQILALTGLRFFAASMVFLFHSGAGFALKIGAPISVVNFLSNGFLGVSLFFVLSGFVLTYTYRDGVSSKKKYLLARFARVYPVYMLALIVSLPLVYANLHFSDYVFVLGMVQSWTPYNSSYGFMWIMQAWTISVELFFYLTFPFLIVFLKKIPTKIGLIFLIVIMFLIINFGLSTISPGSNRPEYPLWINFVILPVLRFPEFCLGAIVCRIYLNNISYLNKFPKKYLDLSIFINLLLIVFILSRYSIQSYSILSVATLLFVVLILLFSLGDSIFSRAISCNVLVLLGGASYAEYILQGPIREWVRLFLPSSVIGQIISPVILIAVSIFVYVFYETPVRRRILNQL</sequence>
<keyword evidence="1" id="KW-1133">Transmembrane helix</keyword>
<keyword evidence="1" id="KW-0812">Transmembrane</keyword>
<dbReference type="InterPro" id="IPR050879">
    <property type="entry name" value="Acyltransferase_3"/>
</dbReference>
<feature type="transmembrane region" description="Helical" evidence="1">
    <location>
        <begin position="54"/>
        <end position="72"/>
    </location>
</feature>
<evidence type="ECO:0000259" key="2">
    <source>
        <dbReference type="Pfam" id="PF01757"/>
    </source>
</evidence>
<accession>A0A1Z4BWS1</accession>
<dbReference type="PANTHER" id="PTHR23028:SF53">
    <property type="entry name" value="ACYL_TRANSF_3 DOMAIN-CONTAINING PROTEIN"/>
    <property type="match status" value="1"/>
</dbReference>
<feature type="domain" description="Acyltransferase 3" evidence="2">
    <location>
        <begin position="14"/>
        <end position="339"/>
    </location>
</feature>
<feature type="transmembrane region" description="Helical" evidence="1">
    <location>
        <begin position="235"/>
        <end position="253"/>
    </location>
</feature>
<organism evidence="3 4">
    <name type="scientific">Methylovulum psychrotolerans</name>
    <dbReference type="NCBI Taxonomy" id="1704499"/>
    <lineage>
        <taxon>Bacteria</taxon>
        <taxon>Pseudomonadati</taxon>
        <taxon>Pseudomonadota</taxon>
        <taxon>Gammaproteobacteria</taxon>
        <taxon>Methylococcales</taxon>
        <taxon>Methylococcaceae</taxon>
        <taxon>Methylovulum</taxon>
    </lineage>
</organism>
<feature type="transmembrane region" description="Helical" evidence="1">
    <location>
        <begin position="21"/>
        <end position="42"/>
    </location>
</feature>
<dbReference type="GO" id="GO:0000271">
    <property type="term" value="P:polysaccharide biosynthetic process"/>
    <property type="evidence" value="ECO:0007669"/>
    <property type="project" value="TreeGrafter"/>
</dbReference>
<feature type="transmembrane region" description="Helical" evidence="1">
    <location>
        <begin position="93"/>
        <end position="111"/>
    </location>
</feature>
<feature type="transmembrane region" description="Helical" evidence="1">
    <location>
        <begin position="284"/>
        <end position="302"/>
    </location>
</feature>
<evidence type="ECO:0000256" key="1">
    <source>
        <dbReference type="SAM" id="Phobius"/>
    </source>
</evidence>